<dbReference type="Pfam" id="PF13912">
    <property type="entry name" value="zf-C2H2_6"/>
    <property type="match status" value="1"/>
</dbReference>
<dbReference type="PANTHER" id="PTHR46179">
    <property type="entry name" value="ZINC FINGER PROTEIN"/>
    <property type="match status" value="1"/>
</dbReference>
<evidence type="ECO:0000313" key="10">
    <source>
        <dbReference type="EMBL" id="KAF1813223.1"/>
    </source>
</evidence>
<evidence type="ECO:0000256" key="3">
    <source>
        <dbReference type="ARBA" id="ARBA00022771"/>
    </source>
</evidence>
<dbReference type="RefSeq" id="XP_033534854.1">
    <property type="nucleotide sequence ID" value="XM_033675148.1"/>
</dbReference>
<evidence type="ECO:0000256" key="6">
    <source>
        <dbReference type="ARBA" id="ARBA00023163"/>
    </source>
</evidence>
<evidence type="ECO:0000256" key="5">
    <source>
        <dbReference type="ARBA" id="ARBA00023015"/>
    </source>
</evidence>
<accession>A0A6G1G585</accession>
<keyword evidence="3 8" id="KW-0863">Zinc-finger</keyword>
<dbReference type="AlphaFoldDB" id="A0A6G1G585"/>
<dbReference type="PROSITE" id="PS00028">
    <property type="entry name" value="ZINC_FINGER_C2H2_1"/>
    <property type="match status" value="3"/>
</dbReference>
<sequence length="346" mass="39123">MSRLNSSENSFGVLDPEASCDFSSFDEAVYAALVGENFDTKFPTNPFQQPPRRVYDGMYNEVSSAGPSTQTADQGYSVYSADNSHYAGSHNNDDMGFSPVGRPMQQITHMSIGSLNTWVSDVPQFGAEHRNLKHFYLPTIEEQPHHSKKRKTNPTSRSIQNLRAMDIVWENDPSFASDAEGLKDLDIIYNKPVGINEAPDGTYGDPSVIMSPAIPYPMAETVPDSPSRIGSVDTSARISLPTDSRRRMPREADGYTCDECEERFDINSALTTHKRRKHLRHQQRRHHCLHPGCERAFQYPKDLERHKTSHMDQPPKFPCLEPGCTKGYSRKDNLKRHIRYFHSGEG</sequence>
<evidence type="ECO:0000313" key="11">
    <source>
        <dbReference type="Proteomes" id="UP000504638"/>
    </source>
</evidence>
<dbReference type="Pfam" id="PF00096">
    <property type="entry name" value="zf-C2H2"/>
    <property type="match status" value="2"/>
</dbReference>
<protein>
    <recommendedName>
        <fullName evidence="9">C2H2-type domain-containing protein</fullName>
    </recommendedName>
</protein>
<evidence type="ECO:0000256" key="2">
    <source>
        <dbReference type="ARBA" id="ARBA00022723"/>
    </source>
</evidence>
<dbReference type="SMART" id="SM00355">
    <property type="entry name" value="ZnF_C2H2"/>
    <property type="match status" value="3"/>
</dbReference>
<dbReference type="GeneID" id="54415718"/>
<keyword evidence="5" id="KW-0805">Transcription regulation</keyword>
<dbReference type="EMBL" id="ML975155">
    <property type="protein sequence ID" value="KAF1813223.1"/>
    <property type="molecule type" value="Genomic_DNA"/>
</dbReference>
<evidence type="ECO:0000256" key="7">
    <source>
        <dbReference type="ARBA" id="ARBA00023242"/>
    </source>
</evidence>
<keyword evidence="7" id="KW-0539">Nucleus</keyword>
<dbReference type="OrthoDB" id="8922241at2759"/>
<dbReference type="GO" id="GO:0005634">
    <property type="term" value="C:nucleus"/>
    <property type="evidence" value="ECO:0007669"/>
    <property type="project" value="UniProtKB-SubCell"/>
</dbReference>
<dbReference type="GO" id="GO:0006357">
    <property type="term" value="P:regulation of transcription by RNA polymerase II"/>
    <property type="evidence" value="ECO:0007669"/>
    <property type="project" value="TreeGrafter"/>
</dbReference>
<evidence type="ECO:0000313" key="12">
    <source>
        <dbReference type="RefSeq" id="XP_033534854.1"/>
    </source>
</evidence>
<dbReference type="InterPro" id="IPR036236">
    <property type="entry name" value="Znf_C2H2_sf"/>
</dbReference>
<feature type="domain" description="C2H2-type" evidence="9">
    <location>
        <begin position="317"/>
        <end position="346"/>
    </location>
</feature>
<name>A0A6G1G585_9PEZI</name>
<evidence type="ECO:0000256" key="4">
    <source>
        <dbReference type="ARBA" id="ARBA00022833"/>
    </source>
</evidence>
<dbReference type="Gene3D" id="3.30.160.60">
    <property type="entry name" value="Classic Zinc Finger"/>
    <property type="match status" value="2"/>
</dbReference>
<reference evidence="12" key="2">
    <citation type="submission" date="2020-04" db="EMBL/GenBank/DDBJ databases">
        <authorList>
            <consortium name="NCBI Genome Project"/>
        </authorList>
    </citation>
    <scope>NUCLEOTIDE SEQUENCE</scope>
    <source>
        <strain evidence="12">CBS 781.70</strain>
    </source>
</reference>
<keyword evidence="6" id="KW-0804">Transcription</keyword>
<feature type="domain" description="C2H2-type" evidence="9">
    <location>
        <begin position="255"/>
        <end position="283"/>
    </location>
</feature>
<keyword evidence="11" id="KW-1185">Reference proteome</keyword>
<reference evidence="12" key="3">
    <citation type="submission" date="2025-04" db="UniProtKB">
        <authorList>
            <consortium name="RefSeq"/>
        </authorList>
    </citation>
    <scope>IDENTIFICATION</scope>
    <source>
        <strain evidence="12">CBS 781.70</strain>
    </source>
</reference>
<reference evidence="10 12" key="1">
    <citation type="submission" date="2020-01" db="EMBL/GenBank/DDBJ databases">
        <authorList>
            <consortium name="DOE Joint Genome Institute"/>
            <person name="Haridas S."/>
            <person name="Albert R."/>
            <person name="Binder M."/>
            <person name="Bloem J."/>
            <person name="Labutti K."/>
            <person name="Salamov A."/>
            <person name="Andreopoulos B."/>
            <person name="Baker S.E."/>
            <person name="Barry K."/>
            <person name="Bills G."/>
            <person name="Bluhm B.H."/>
            <person name="Cannon C."/>
            <person name="Castanera R."/>
            <person name="Culley D.E."/>
            <person name="Daum C."/>
            <person name="Ezra D."/>
            <person name="Gonzalez J.B."/>
            <person name="Henrissat B."/>
            <person name="Kuo A."/>
            <person name="Liang C."/>
            <person name="Lipzen A."/>
            <person name="Lutzoni F."/>
            <person name="Magnuson J."/>
            <person name="Mondo S."/>
            <person name="Nolan M."/>
            <person name="Ohm R."/>
            <person name="Pangilinan J."/>
            <person name="Park H.-J."/>
            <person name="Ramirez L."/>
            <person name="Alfaro M."/>
            <person name="Sun H."/>
            <person name="Tritt A."/>
            <person name="Yoshinaga Y."/>
            <person name="Zwiers L.-H."/>
            <person name="Turgeon B.G."/>
            <person name="Goodwin S.B."/>
            <person name="Spatafora J.W."/>
            <person name="Crous P.W."/>
            <person name="Grigoriev I.V."/>
        </authorList>
    </citation>
    <scope>NUCLEOTIDE SEQUENCE</scope>
    <source>
        <strain evidence="10 12">CBS 781.70</strain>
    </source>
</reference>
<dbReference type="SUPFAM" id="SSF57667">
    <property type="entry name" value="beta-beta-alpha zinc fingers"/>
    <property type="match status" value="1"/>
</dbReference>
<keyword evidence="2" id="KW-0479">Metal-binding</keyword>
<evidence type="ECO:0000256" key="8">
    <source>
        <dbReference type="PROSITE-ProRule" id="PRU00042"/>
    </source>
</evidence>
<dbReference type="PROSITE" id="PS50157">
    <property type="entry name" value="ZINC_FINGER_C2H2_2"/>
    <property type="match status" value="3"/>
</dbReference>
<organism evidence="10">
    <name type="scientific">Eremomyces bilateralis CBS 781.70</name>
    <dbReference type="NCBI Taxonomy" id="1392243"/>
    <lineage>
        <taxon>Eukaryota</taxon>
        <taxon>Fungi</taxon>
        <taxon>Dikarya</taxon>
        <taxon>Ascomycota</taxon>
        <taxon>Pezizomycotina</taxon>
        <taxon>Dothideomycetes</taxon>
        <taxon>Dothideomycetes incertae sedis</taxon>
        <taxon>Eremomycetales</taxon>
        <taxon>Eremomycetaceae</taxon>
        <taxon>Eremomyces</taxon>
    </lineage>
</organism>
<dbReference type="InterPro" id="IPR013087">
    <property type="entry name" value="Znf_C2H2_type"/>
</dbReference>
<dbReference type="PANTHER" id="PTHR46179:SF13">
    <property type="entry name" value="C2H2-TYPE DOMAIN-CONTAINING PROTEIN"/>
    <property type="match status" value="1"/>
</dbReference>
<dbReference type="InterPro" id="IPR051061">
    <property type="entry name" value="Zinc_finger_trans_reg"/>
</dbReference>
<feature type="domain" description="C2H2-type" evidence="9">
    <location>
        <begin position="286"/>
        <end position="315"/>
    </location>
</feature>
<dbReference type="GO" id="GO:0008270">
    <property type="term" value="F:zinc ion binding"/>
    <property type="evidence" value="ECO:0007669"/>
    <property type="project" value="UniProtKB-KW"/>
</dbReference>
<comment type="subcellular location">
    <subcellularLocation>
        <location evidence="1">Nucleus</location>
    </subcellularLocation>
</comment>
<gene>
    <name evidence="10 12" type="ORF">P152DRAFT_310360</name>
</gene>
<proteinExistence type="predicted"/>
<evidence type="ECO:0000259" key="9">
    <source>
        <dbReference type="PROSITE" id="PS50157"/>
    </source>
</evidence>
<dbReference type="Proteomes" id="UP000504638">
    <property type="component" value="Unplaced"/>
</dbReference>
<evidence type="ECO:0000256" key="1">
    <source>
        <dbReference type="ARBA" id="ARBA00004123"/>
    </source>
</evidence>
<keyword evidence="4" id="KW-0862">Zinc</keyword>